<gene>
    <name evidence="1" type="ORF">Fot_26456</name>
</gene>
<dbReference type="PANTHER" id="PTHR31901:SF7">
    <property type="entry name" value="INDOLE-3-ACETIC ACID-AMIDO SYNTHETASE GH3.2-RELATED"/>
    <property type="match status" value="1"/>
</dbReference>
<dbReference type="AlphaFoldDB" id="A0ABD1UCR1"/>
<name>A0ABD1UCR1_9LAMI</name>
<dbReference type="PANTHER" id="PTHR31901">
    <property type="entry name" value="GH3 DOMAIN-CONTAINING PROTEIN"/>
    <property type="match status" value="1"/>
</dbReference>
<proteinExistence type="predicted"/>
<organism evidence="1 2">
    <name type="scientific">Forsythia ovata</name>
    <dbReference type="NCBI Taxonomy" id="205694"/>
    <lineage>
        <taxon>Eukaryota</taxon>
        <taxon>Viridiplantae</taxon>
        <taxon>Streptophyta</taxon>
        <taxon>Embryophyta</taxon>
        <taxon>Tracheophyta</taxon>
        <taxon>Spermatophyta</taxon>
        <taxon>Magnoliopsida</taxon>
        <taxon>eudicotyledons</taxon>
        <taxon>Gunneridae</taxon>
        <taxon>Pentapetalae</taxon>
        <taxon>asterids</taxon>
        <taxon>lamiids</taxon>
        <taxon>Lamiales</taxon>
        <taxon>Oleaceae</taxon>
        <taxon>Forsythieae</taxon>
        <taxon>Forsythia</taxon>
    </lineage>
</organism>
<sequence length="171" mass="19375">MERRQLLYTLLLPVMHLYVPGLNKGKALYFLFVKAETKTQGGLLARPVLTSNYNSDLFKYRPYEPYNVYTSPIEAILCSDSCQSMYTQMPCGLLMREEVLRLGAIFASALLLAIRFLQFNWKQLSDDISSGMLNPKITDPSLIECMSKFSNLTQNLLNSSSENVKVKNGRG</sequence>
<comment type="caution">
    <text evidence="1">The sequence shown here is derived from an EMBL/GenBank/DDBJ whole genome shotgun (WGS) entry which is preliminary data.</text>
</comment>
<dbReference type="EMBL" id="JBFOLJ010000007">
    <property type="protein sequence ID" value="KAL2522533.1"/>
    <property type="molecule type" value="Genomic_DNA"/>
</dbReference>
<dbReference type="Pfam" id="PF03321">
    <property type="entry name" value="GH3"/>
    <property type="match status" value="1"/>
</dbReference>
<dbReference type="InterPro" id="IPR004993">
    <property type="entry name" value="GH3"/>
</dbReference>
<evidence type="ECO:0000313" key="2">
    <source>
        <dbReference type="Proteomes" id="UP001604277"/>
    </source>
</evidence>
<dbReference type="Proteomes" id="UP001604277">
    <property type="component" value="Unassembled WGS sequence"/>
</dbReference>
<accession>A0ABD1UCR1</accession>
<evidence type="ECO:0000313" key="1">
    <source>
        <dbReference type="EMBL" id="KAL2522533.1"/>
    </source>
</evidence>
<protein>
    <submittedName>
        <fullName evidence="1">Indole-3-acetic acid-amido synthetase GH3.3</fullName>
    </submittedName>
</protein>
<reference evidence="2" key="1">
    <citation type="submission" date="2024-07" db="EMBL/GenBank/DDBJ databases">
        <title>Two chromosome-level genome assemblies of Korean endemic species Abeliophyllum distichum and Forsythia ovata (Oleaceae).</title>
        <authorList>
            <person name="Jang H."/>
        </authorList>
    </citation>
    <scope>NUCLEOTIDE SEQUENCE [LARGE SCALE GENOMIC DNA]</scope>
</reference>
<keyword evidence="2" id="KW-1185">Reference proteome</keyword>